<dbReference type="AlphaFoldDB" id="A0A5J9T2F9"/>
<dbReference type="PANTHER" id="PTHR47967">
    <property type="entry name" value="OS07G0603500 PROTEIN-RELATED"/>
    <property type="match status" value="1"/>
</dbReference>
<dbReference type="Proteomes" id="UP000324897">
    <property type="component" value="Unassembled WGS sequence"/>
</dbReference>
<organism evidence="4 5">
    <name type="scientific">Eragrostis curvula</name>
    <name type="common">weeping love grass</name>
    <dbReference type="NCBI Taxonomy" id="38414"/>
    <lineage>
        <taxon>Eukaryota</taxon>
        <taxon>Viridiplantae</taxon>
        <taxon>Streptophyta</taxon>
        <taxon>Embryophyta</taxon>
        <taxon>Tracheophyta</taxon>
        <taxon>Spermatophyta</taxon>
        <taxon>Magnoliopsida</taxon>
        <taxon>Liliopsida</taxon>
        <taxon>Poales</taxon>
        <taxon>Poaceae</taxon>
        <taxon>PACMAD clade</taxon>
        <taxon>Chloridoideae</taxon>
        <taxon>Eragrostideae</taxon>
        <taxon>Eragrostidinae</taxon>
        <taxon>Eragrostis</taxon>
    </lineage>
</organism>
<comment type="caution">
    <text evidence="4">The sequence shown here is derived from an EMBL/GenBank/DDBJ whole genome shotgun (WGS) entry which is preliminary data.</text>
</comment>
<dbReference type="InterPro" id="IPR051708">
    <property type="entry name" value="Plant_Aspart_Prot_A1"/>
</dbReference>
<dbReference type="Gramene" id="TVU05583">
    <property type="protein sequence ID" value="TVU05583"/>
    <property type="gene ID" value="EJB05_48751"/>
</dbReference>
<dbReference type="GO" id="GO:0006508">
    <property type="term" value="P:proteolysis"/>
    <property type="evidence" value="ECO:0007669"/>
    <property type="project" value="UniProtKB-KW"/>
</dbReference>
<proteinExistence type="predicted"/>
<feature type="non-terminal residue" evidence="4">
    <location>
        <position position="1"/>
    </location>
</feature>
<dbReference type="InterPro" id="IPR033121">
    <property type="entry name" value="PEPTIDASE_A1"/>
</dbReference>
<dbReference type="GO" id="GO:0008233">
    <property type="term" value="F:peptidase activity"/>
    <property type="evidence" value="ECO:0007669"/>
    <property type="project" value="UniProtKB-KW"/>
</dbReference>
<accession>A0A5J9T2F9</accession>
<reference evidence="4 5" key="1">
    <citation type="journal article" date="2019" name="Sci. Rep.">
        <title>A high-quality genome of Eragrostis curvula grass provides insights into Poaceae evolution and supports new strategies to enhance forage quality.</title>
        <authorList>
            <person name="Carballo J."/>
            <person name="Santos B.A.C.M."/>
            <person name="Zappacosta D."/>
            <person name="Garbus I."/>
            <person name="Selva J.P."/>
            <person name="Gallo C.A."/>
            <person name="Diaz A."/>
            <person name="Albertini E."/>
            <person name="Caccamo M."/>
            <person name="Echenique V."/>
        </authorList>
    </citation>
    <scope>NUCLEOTIDE SEQUENCE [LARGE SCALE GENOMIC DNA]</scope>
    <source>
        <strain evidence="5">cv. Victoria</strain>
        <tissue evidence="4">Leaf</tissue>
    </source>
</reference>
<dbReference type="InterPro" id="IPR021109">
    <property type="entry name" value="Peptidase_aspartic_dom_sf"/>
</dbReference>
<gene>
    <name evidence="4" type="ORF">EJB05_48751</name>
</gene>
<evidence type="ECO:0000313" key="5">
    <source>
        <dbReference type="Proteomes" id="UP000324897"/>
    </source>
</evidence>
<evidence type="ECO:0000256" key="1">
    <source>
        <dbReference type="ARBA" id="ARBA00022670"/>
    </source>
</evidence>
<dbReference type="Pfam" id="PF14541">
    <property type="entry name" value="TAXi_C"/>
    <property type="match status" value="1"/>
</dbReference>
<dbReference type="PANTHER" id="PTHR47967:SF48">
    <property type="entry name" value="OS08G0469100 PROTEIN"/>
    <property type="match status" value="1"/>
</dbReference>
<evidence type="ECO:0000259" key="3">
    <source>
        <dbReference type="PROSITE" id="PS51767"/>
    </source>
</evidence>
<dbReference type="Gene3D" id="2.40.70.10">
    <property type="entry name" value="Acid Proteases"/>
    <property type="match status" value="1"/>
</dbReference>
<evidence type="ECO:0000256" key="2">
    <source>
        <dbReference type="ARBA" id="ARBA00022801"/>
    </source>
</evidence>
<dbReference type="EMBL" id="RWGY01000051">
    <property type="protein sequence ID" value="TVU05583.1"/>
    <property type="molecule type" value="Genomic_DNA"/>
</dbReference>
<dbReference type="InterPro" id="IPR032799">
    <property type="entry name" value="TAXi_C"/>
</dbReference>
<feature type="domain" description="Peptidase A1" evidence="3">
    <location>
        <begin position="1"/>
        <end position="55"/>
    </location>
</feature>
<keyword evidence="1" id="KW-0645">Protease</keyword>
<dbReference type="SUPFAM" id="SSF50630">
    <property type="entry name" value="Acid proteases"/>
    <property type="match status" value="1"/>
</dbReference>
<evidence type="ECO:0000313" key="4">
    <source>
        <dbReference type="EMBL" id="TVU05583.1"/>
    </source>
</evidence>
<sequence>MVLPRDNYFQEPRAGLMCLAVGKPPDGLGVSIIGNVLQQNMHVLFDVRNQKFSFASTQCDEIN</sequence>
<protein>
    <recommendedName>
        <fullName evidence="3">Peptidase A1 domain-containing protein</fullName>
    </recommendedName>
</protein>
<keyword evidence="5" id="KW-1185">Reference proteome</keyword>
<dbReference type="PROSITE" id="PS51767">
    <property type="entry name" value="PEPTIDASE_A1"/>
    <property type="match status" value="1"/>
</dbReference>
<name>A0A5J9T2F9_9POAL</name>
<dbReference type="GO" id="GO:0005576">
    <property type="term" value="C:extracellular region"/>
    <property type="evidence" value="ECO:0007669"/>
    <property type="project" value="TreeGrafter"/>
</dbReference>
<keyword evidence="2" id="KW-0378">Hydrolase</keyword>
<dbReference type="OrthoDB" id="2747330at2759"/>